<dbReference type="GO" id="GO:0016491">
    <property type="term" value="F:oxidoreductase activity"/>
    <property type="evidence" value="ECO:0007669"/>
    <property type="project" value="UniProtKB-KW"/>
</dbReference>
<keyword evidence="4" id="KW-0500">Molybdenum</keyword>
<evidence type="ECO:0000256" key="1">
    <source>
        <dbReference type="ARBA" id="ARBA00001924"/>
    </source>
</evidence>
<dbReference type="Gene3D" id="1.10.150.120">
    <property type="entry name" value="[2Fe-2S]-binding domain"/>
    <property type="match status" value="1"/>
</dbReference>
<evidence type="ECO:0000256" key="11">
    <source>
        <dbReference type="ARBA" id="ARBA00023014"/>
    </source>
</evidence>
<protein>
    <recommendedName>
        <fullName evidence="14">CO dehydrogenase flavoprotein C-terminal domain-containing protein</fullName>
    </recommendedName>
</protein>
<dbReference type="InterPro" id="IPR012675">
    <property type="entry name" value="Beta-grasp_dom_sf"/>
</dbReference>
<dbReference type="PROSITE" id="PS00197">
    <property type="entry name" value="2FE2S_FER_1"/>
    <property type="match status" value="1"/>
</dbReference>
<comment type="cofactor">
    <cofactor evidence="1">
        <name>Mo-molybdopterin</name>
        <dbReference type="ChEBI" id="CHEBI:71302"/>
    </cofactor>
</comment>
<dbReference type="Gene3D" id="3.10.20.30">
    <property type="match status" value="1"/>
</dbReference>
<organism evidence="15 16">
    <name type="scientific">Nepenthes gracilis</name>
    <name type="common">Slender pitcher plant</name>
    <dbReference type="NCBI Taxonomy" id="150966"/>
    <lineage>
        <taxon>Eukaryota</taxon>
        <taxon>Viridiplantae</taxon>
        <taxon>Streptophyta</taxon>
        <taxon>Embryophyta</taxon>
        <taxon>Tracheophyta</taxon>
        <taxon>Spermatophyta</taxon>
        <taxon>Magnoliopsida</taxon>
        <taxon>eudicotyledons</taxon>
        <taxon>Gunneridae</taxon>
        <taxon>Pentapetalae</taxon>
        <taxon>Caryophyllales</taxon>
        <taxon>Nepenthaceae</taxon>
        <taxon>Nepenthes</taxon>
    </lineage>
</organism>
<keyword evidence="10" id="KW-0408">Iron</keyword>
<dbReference type="SMART" id="SM01092">
    <property type="entry name" value="CO_deh_flav_C"/>
    <property type="match status" value="1"/>
</dbReference>
<keyword evidence="12" id="KW-0520">NAD</keyword>
<dbReference type="Pfam" id="PF00111">
    <property type="entry name" value="Fer2"/>
    <property type="match status" value="1"/>
</dbReference>
<dbReference type="Pfam" id="PF00941">
    <property type="entry name" value="FAD_binding_5"/>
    <property type="match status" value="1"/>
</dbReference>
<dbReference type="InterPro" id="IPR036884">
    <property type="entry name" value="2Fe-2S-bd_dom_sf"/>
</dbReference>
<feature type="domain" description="CO dehydrogenase flavoprotein C-terminal" evidence="14">
    <location>
        <begin position="437"/>
        <end position="545"/>
    </location>
</feature>
<comment type="cofactor">
    <cofactor evidence="13">
        <name>[2Fe-2S] cluster</name>
        <dbReference type="ChEBI" id="CHEBI:190135"/>
    </cofactor>
</comment>
<evidence type="ECO:0000256" key="4">
    <source>
        <dbReference type="ARBA" id="ARBA00022505"/>
    </source>
</evidence>
<dbReference type="InterPro" id="IPR036683">
    <property type="entry name" value="CO_DH_flav_C_dom_sf"/>
</dbReference>
<evidence type="ECO:0000256" key="5">
    <source>
        <dbReference type="ARBA" id="ARBA00022630"/>
    </source>
</evidence>
<dbReference type="InterPro" id="IPR001041">
    <property type="entry name" value="2Fe-2S_ferredoxin-type"/>
</dbReference>
<evidence type="ECO:0000256" key="9">
    <source>
        <dbReference type="ARBA" id="ARBA00023002"/>
    </source>
</evidence>
<keyword evidence="5" id="KW-0285">Flavoprotein</keyword>
<name>A0AAD3P383_NEPGR</name>
<reference evidence="15" key="1">
    <citation type="submission" date="2023-05" db="EMBL/GenBank/DDBJ databases">
        <title>Nepenthes gracilis genome sequencing.</title>
        <authorList>
            <person name="Fukushima K."/>
        </authorList>
    </citation>
    <scope>NUCLEOTIDE SEQUENCE</scope>
    <source>
        <strain evidence="15">SING2019-196</strain>
    </source>
</reference>
<dbReference type="InterPro" id="IPR002888">
    <property type="entry name" value="2Fe-2S-bd"/>
</dbReference>
<proteinExistence type="inferred from homology"/>
<dbReference type="PANTHER" id="PTHR11908:SF132">
    <property type="entry name" value="ALDEHYDE OXIDASE 1-RELATED"/>
    <property type="match status" value="1"/>
</dbReference>
<dbReference type="InterPro" id="IPR016208">
    <property type="entry name" value="Ald_Oxase/xanthine_DH-like"/>
</dbReference>
<evidence type="ECO:0000256" key="7">
    <source>
        <dbReference type="ARBA" id="ARBA00022723"/>
    </source>
</evidence>
<accession>A0AAD3P383</accession>
<evidence type="ECO:0000256" key="10">
    <source>
        <dbReference type="ARBA" id="ARBA00023004"/>
    </source>
</evidence>
<dbReference type="SUPFAM" id="SSF56176">
    <property type="entry name" value="FAD-binding/transporter-associated domain-like"/>
    <property type="match status" value="1"/>
</dbReference>
<evidence type="ECO:0000256" key="13">
    <source>
        <dbReference type="ARBA" id="ARBA00034078"/>
    </source>
</evidence>
<dbReference type="Proteomes" id="UP001279734">
    <property type="component" value="Unassembled WGS sequence"/>
</dbReference>
<dbReference type="Pfam" id="PF01799">
    <property type="entry name" value="Fer2_2"/>
    <property type="match status" value="1"/>
</dbReference>
<evidence type="ECO:0000256" key="6">
    <source>
        <dbReference type="ARBA" id="ARBA00022714"/>
    </source>
</evidence>
<comment type="cofactor">
    <cofactor evidence="2">
        <name>FAD</name>
        <dbReference type="ChEBI" id="CHEBI:57692"/>
    </cofactor>
</comment>
<dbReference type="EMBL" id="BSYO01000001">
    <property type="protein sequence ID" value="GMG98377.1"/>
    <property type="molecule type" value="Genomic_DNA"/>
</dbReference>
<evidence type="ECO:0000256" key="12">
    <source>
        <dbReference type="ARBA" id="ARBA00023027"/>
    </source>
</evidence>
<evidence type="ECO:0000256" key="3">
    <source>
        <dbReference type="ARBA" id="ARBA00006849"/>
    </source>
</evidence>
<dbReference type="InterPro" id="IPR006058">
    <property type="entry name" value="2Fe2S_fd_BS"/>
</dbReference>
<dbReference type="Gene3D" id="3.30.465.10">
    <property type="match status" value="1"/>
</dbReference>
<dbReference type="InterPro" id="IPR016167">
    <property type="entry name" value="FAD-bd_PCMH_sub1"/>
</dbReference>
<comment type="caution">
    <text evidence="15">The sequence shown here is derived from an EMBL/GenBank/DDBJ whole genome shotgun (WGS) entry which is preliminary data.</text>
</comment>
<dbReference type="FunFam" id="3.10.20.30:FF:000012">
    <property type="entry name" value="Xanthine dehydrogenase/oxidase"/>
    <property type="match status" value="1"/>
</dbReference>
<dbReference type="AlphaFoldDB" id="A0AAD3P383"/>
<keyword evidence="16" id="KW-1185">Reference proteome</keyword>
<dbReference type="InterPro" id="IPR002346">
    <property type="entry name" value="Mopterin_DH_FAD-bd"/>
</dbReference>
<evidence type="ECO:0000256" key="2">
    <source>
        <dbReference type="ARBA" id="ARBA00001974"/>
    </source>
</evidence>
<dbReference type="Pfam" id="PF03450">
    <property type="entry name" value="CO_deh_flav_C"/>
    <property type="match status" value="1"/>
</dbReference>
<gene>
    <name evidence="15" type="ORF">Nepgr_000217</name>
</gene>
<keyword evidence="7" id="KW-0479">Metal-binding</keyword>
<dbReference type="InterPro" id="IPR036318">
    <property type="entry name" value="FAD-bd_PCMH-like_sf"/>
</dbReference>
<sequence length="561" mass="62327">MEGREAEEGSLTFAVNGERFELPSIDPSTTLLEFLRSQTRYKSVKLGCGEGGCGACVVLLSKYDHVHDQVYDYTVSSCLTLLCSINGCSITTTEGLGNCKDGFHPIHERFAGFHASQCGFCTPGMCVSLFSALVNAEKTDCPRPPLGFSKLTVSEAEKAVVGNLCRCTGYRSIADACKSFAANVDIEDLGLNFFWKNEDSKEVKLTRLPSYDPNHQFHTFPEFLKKGIKLGMILNRRIYSWYSPTSLEELQCLLESFENEKGIRVKLVVSNTGTGYYKELEKYDKYIDLRYIPELTGIKRDHTSIQIGAGVTITKTIESLREDSSDTFKEQHKTVLSKIANHLEKIASGFIRNSASLGGNLVMAQRNRFPSDIATILIALDSTVDVIISYRRETIKLEKFLEMPAFDSKSILVNAKIPLWKPTCNASSRKNCKIMFETYRASPRPLGNALSYLNAAFFAELSPCKTSDCITVNSIHLAFGAYGSKHATRARNAEEFLVGRTLDHDVLYETIKLVRATVVPEDGVSSSSYRSSLAVAFLFEFLHPLIKTGAEIANGGLNWLY</sequence>
<dbReference type="InterPro" id="IPR005107">
    <property type="entry name" value="CO_DH_flav_C"/>
</dbReference>
<dbReference type="Gene3D" id="3.30.390.50">
    <property type="entry name" value="CO dehydrogenase flavoprotein, C-terminal domain"/>
    <property type="match status" value="1"/>
</dbReference>
<evidence type="ECO:0000256" key="8">
    <source>
        <dbReference type="ARBA" id="ARBA00022827"/>
    </source>
</evidence>
<keyword evidence="9" id="KW-0560">Oxidoreductase</keyword>
<dbReference type="FunFam" id="1.10.150.120:FF:000006">
    <property type="entry name" value="Aldehyde oxidase"/>
    <property type="match status" value="1"/>
</dbReference>
<dbReference type="SUPFAM" id="SSF54292">
    <property type="entry name" value="2Fe-2S ferredoxin-like"/>
    <property type="match status" value="1"/>
</dbReference>
<dbReference type="Gene3D" id="3.30.43.10">
    <property type="entry name" value="Uridine Diphospho-n-acetylenolpyruvylglucosamine Reductase, domain 2"/>
    <property type="match status" value="1"/>
</dbReference>
<keyword evidence="11" id="KW-0411">Iron-sulfur</keyword>
<dbReference type="GO" id="GO:0050660">
    <property type="term" value="F:flavin adenine dinucleotide binding"/>
    <property type="evidence" value="ECO:0007669"/>
    <property type="project" value="InterPro"/>
</dbReference>
<evidence type="ECO:0000313" key="15">
    <source>
        <dbReference type="EMBL" id="GMG98377.1"/>
    </source>
</evidence>
<dbReference type="SUPFAM" id="SSF47741">
    <property type="entry name" value="CO dehydrogenase ISP C-domain like"/>
    <property type="match status" value="1"/>
</dbReference>
<keyword evidence="6" id="KW-0001">2Fe-2S</keyword>
<keyword evidence="8" id="KW-0274">FAD</keyword>
<evidence type="ECO:0000313" key="16">
    <source>
        <dbReference type="Proteomes" id="UP001279734"/>
    </source>
</evidence>
<dbReference type="SUPFAM" id="SSF55447">
    <property type="entry name" value="CO dehydrogenase flavoprotein C-terminal domain-like"/>
    <property type="match status" value="1"/>
</dbReference>
<dbReference type="GO" id="GO:0051537">
    <property type="term" value="F:2 iron, 2 sulfur cluster binding"/>
    <property type="evidence" value="ECO:0007669"/>
    <property type="project" value="UniProtKB-KW"/>
</dbReference>
<evidence type="ECO:0000259" key="14">
    <source>
        <dbReference type="SMART" id="SM01092"/>
    </source>
</evidence>
<comment type="similarity">
    <text evidence="3">Belongs to the xanthine dehydrogenase family.</text>
</comment>
<dbReference type="InterPro" id="IPR016169">
    <property type="entry name" value="FAD-bd_PCMH_sub2"/>
</dbReference>
<dbReference type="InterPro" id="IPR036010">
    <property type="entry name" value="2Fe-2S_ferredoxin-like_sf"/>
</dbReference>
<dbReference type="GO" id="GO:0005506">
    <property type="term" value="F:iron ion binding"/>
    <property type="evidence" value="ECO:0007669"/>
    <property type="project" value="InterPro"/>
</dbReference>
<dbReference type="PANTHER" id="PTHR11908">
    <property type="entry name" value="XANTHINE DEHYDROGENASE"/>
    <property type="match status" value="1"/>
</dbReference>